<evidence type="ECO:0000256" key="1">
    <source>
        <dbReference type="ARBA" id="ARBA00004184"/>
    </source>
</evidence>
<evidence type="ECO:0000256" key="2">
    <source>
        <dbReference type="ARBA" id="ARBA00004496"/>
    </source>
</evidence>
<dbReference type="PROSITE" id="PS00383">
    <property type="entry name" value="TYR_PHOSPHATASE_1"/>
    <property type="match status" value="1"/>
</dbReference>
<dbReference type="PANTHER" id="PTHR10807">
    <property type="entry name" value="MYOTUBULARIN-RELATED"/>
    <property type="match status" value="1"/>
</dbReference>
<evidence type="ECO:0000259" key="13">
    <source>
        <dbReference type="PROSITE" id="PS51339"/>
    </source>
</evidence>
<comment type="similarity">
    <text evidence="3">Belongs to the protein-tyrosine phosphatase family. Non-receptor class myotubularin subfamily.</text>
</comment>
<dbReference type="InterPro" id="IPR030564">
    <property type="entry name" value="Myotubularin"/>
</dbReference>
<dbReference type="GO" id="GO:0052629">
    <property type="term" value="F:phosphatidylinositol-3,5-bisphosphate 3-phosphatase activity"/>
    <property type="evidence" value="ECO:0007669"/>
    <property type="project" value="UniProtKB-EC"/>
</dbReference>
<dbReference type="SUPFAM" id="SSF52799">
    <property type="entry name" value="(Phosphotyrosine protein) phosphatases II"/>
    <property type="match status" value="1"/>
</dbReference>
<dbReference type="InterPro" id="IPR004182">
    <property type="entry name" value="GRAM"/>
</dbReference>
<dbReference type="Pfam" id="PF06602">
    <property type="entry name" value="Myotub-related"/>
    <property type="match status" value="1"/>
</dbReference>
<dbReference type="EC" id="3.1.3.95" evidence="4"/>
<feature type="domain" description="Tyrosine specific protein phosphatases" evidence="12">
    <location>
        <begin position="364"/>
        <end position="411"/>
    </location>
</feature>
<evidence type="ECO:0000259" key="12">
    <source>
        <dbReference type="PROSITE" id="PS50056"/>
    </source>
</evidence>
<keyword evidence="8" id="KW-0472">Membrane</keyword>
<reference evidence="14" key="2">
    <citation type="submission" date="2025-08" db="UniProtKB">
        <authorList>
            <consortium name="Ensembl"/>
        </authorList>
    </citation>
    <scope>IDENTIFICATION</scope>
</reference>
<evidence type="ECO:0000313" key="15">
    <source>
        <dbReference type="Proteomes" id="UP000265080"/>
    </source>
</evidence>
<dbReference type="GeneTree" id="ENSGT00940000153669"/>
<feature type="compositionally biased region" description="Low complexity" evidence="11">
    <location>
        <begin position="598"/>
        <end position="623"/>
    </location>
</feature>
<dbReference type="GO" id="GO:0005737">
    <property type="term" value="C:cytoplasm"/>
    <property type="evidence" value="ECO:0007669"/>
    <property type="project" value="UniProtKB-SubCell"/>
</dbReference>
<evidence type="ECO:0000256" key="7">
    <source>
        <dbReference type="ARBA" id="ARBA00023098"/>
    </source>
</evidence>
<dbReference type="AlphaFoldDB" id="A0A3P8SUY6"/>
<dbReference type="GO" id="GO:0004438">
    <property type="term" value="F:phosphatidylinositol-3-phosphate phosphatase activity"/>
    <property type="evidence" value="ECO:0007669"/>
    <property type="project" value="TreeGrafter"/>
</dbReference>
<dbReference type="PROSITE" id="PS50056">
    <property type="entry name" value="TYR_PHOSPHATASE_2"/>
    <property type="match status" value="1"/>
</dbReference>
<organism evidence="14 15">
    <name type="scientific">Amphiprion percula</name>
    <name type="common">Orange clownfish</name>
    <name type="synonym">Lutjanus percula</name>
    <dbReference type="NCBI Taxonomy" id="161767"/>
    <lineage>
        <taxon>Eukaryota</taxon>
        <taxon>Metazoa</taxon>
        <taxon>Chordata</taxon>
        <taxon>Craniata</taxon>
        <taxon>Vertebrata</taxon>
        <taxon>Euteleostomi</taxon>
        <taxon>Actinopterygii</taxon>
        <taxon>Neopterygii</taxon>
        <taxon>Teleostei</taxon>
        <taxon>Neoteleostei</taxon>
        <taxon>Acanthomorphata</taxon>
        <taxon>Ovalentaria</taxon>
        <taxon>Pomacentridae</taxon>
        <taxon>Amphiprion</taxon>
    </lineage>
</organism>
<sequence>TVVWQMEKQAGAADGAGPNRNPWGSPTSGPGAGDALDSPTGSHVEWCKQLIAATISSQISGSVQPDFVNRDNKVANSLTLIHSHLKDVMYICPFSGLVNGTLTITDYKLYFTSVEKESHFVLDVNLGVISRLETISVPNQGENTKGLELVCKDMRSPRFAYKTEESQPDIVEVLTKHAFPLSHSLVSHIQIYSFLLGLPNESWTISKINSTYELCDTYPSILVIPTNITDDDIKRVALFRAKHRIPVLSWIHPESQATIVRCSQPLVGPSDRRCKEDERFLQIIMDANAQSHKLTIFDARQSSVAITNKAKDGGYESESFYSNVELNFLEIPNIHVMRESLRKMKDVVYPTIDEAHWHSAIDQTHWLEYIRLLLAGAAKIADKLESGKTSVVVHCSDGWDRTAQLTSLAMLMLDSYYRTLRGFQVLVEKEWISFGHKFSARVGHGDENHANSERSPLFIQFIDCVWQMSRQFPAAFEFNELFLITVLDHLYSCLFGTFLYNSEQERMAKEVQAKTVSLWSYINSQPEDFTNPFYVDYENHVLYPLVSSRHLELWTSYYARWNPRMRPQVPVHQTLKEMLILRAELQRRVEELQREASSHSLSSSSEHSSSPTHTTGTPLHTTV</sequence>
<feature type="active site" description="Phosphocysteine intermediate" evidence="9">
    <location>
        <position position="395"/>
    </location>
</feature>
<feature type="binding site" evidence="10">
    <location>
        <begin position="308"/>
        <end position="311"/>
    </location>
    <ligand>
        <name>substrate</name>
    </ligand>
</feature>
<evidence type="ECO:0000256" key="6">
    <source>
        <dbReference type="ARBA" id="ARBA00022801"/>
    </source>
</evidence>
<dbReference type="GO" id="GO:0016020">
    <property type="term" value="C:membrane"/>
    <property type="evidence" value="ECO:0007669"/>
    <property type="project" value="TreeGrafter"/>
</dbReference>
<dbReference type="InterPro" id="IPR010569">
    <property type="entry name" value="Myotubularin-like_Pase_dom"/>
</dbReference>
<dbReference type="GO" id="GO:0046856">
    <property type="term" value="P:phosphatidylinositol dephosphorylation"/>
    <property type="evidence" value="ECO:0007669"/>
    <property type="project" value="TreeGrafter"/>
</dbReference>
<dbReference type="SMART" id="SM00568">
    <property type="entry name" value="GRAM"/>
    <property type="match status" value="1"/>
</dbReference>
<evidence type="ECO:0000256" key="4">
    <source>
        <dbReference type="ARBA" id="ARBA00012903"/>
    </source>
</evidence>
<evidence type="ECO:0000256" key="10">
    <source>
        <dbReference type="PIRSR" id="PIRSR630564-2"/>
    </source>
</evidence>
<dbReference type="SUPFAM" id="SSF50729">
    <property type="entry name" value="PH domain-like"/>
    <property type="match status" value="1"/>
</dbReference>
<reference evidence="14" key="3">
    <citation type="submission" date="2025-09" db="UniProtKB">
        <authorList>
            <consortium name="Ensembl"/>
        </authorList>
    </citation>
    <scope>IDENTIFICATION</scope>
</reference>
<evidence type="ECO:0000256" key="11">
    <source>
        <dbReference type="SAM" id="MobiDB-lite"/>
    </source>
</evidence>
<evidence type="ECO:0000256" key="3">
    <source>
        <dbReference type="ARBA" id="ARBA00007471"/>
    </source>
</evidence>
<dbReference type="InterPro" id="IPR003595">
    <property type="entry name" value="Tyr_Pase_cat"/>
</dbReference>
<accession>A0A3P8SUY6</accession>
<dbReference type="Pfam" id="PF02893">
    <property type="entry name" value="GRAM"/>
    <property type="match status" value="1"/>
</dbReference>
<dbReference type="PROSITE" id="PS51339">
    <property type="entry name" value="PPASE_MYOTUBULARIN"/>
    <property type="match status" value="1"/>
</dbReference>
<evidence type="ECO:0000256" key="5">
    <source>
        <dbReference type="ARBA" id="ARBA00022490"/>
    </source>
</evidence>
<dbReference type="InterPro" id="IPR029021">
    <property type="entry name" value="Prot-tyrosine_phosphatase-like"/>
</dbReference>
<dbReference type="Ensembl" id="ENSAPET00000016736.1">
    <property type="protein sequence ID" value="ENSAPEP00000016294.1"/>
    <property type="gene ID" value="ENSAPEG00000011514.1"/>
</dbReference>
<dbReference type="FunFam" id="2.30.29.30:FF:000038">
    <property type="entry name" value="Myotubularin 1, isoform CRA_a"/>
    <property type="match status" value="1"/>
</dbReference>
<protein>
    <recommendedName>
        <fullName evidence="4">phosphatidylinositol-3,5-bisphosphate 3-phosphatase</fullName>
        <ecNumber evidence="4">3.1.3.95</ecNumber>
    </recommendedName>
</protein>
<feature type="domain" description="Myotubularin phosphatase" evidence="13">
    <location>
        <begin position="182"/>
        <end position="558"/>
    </location>
</feature>
<proteinExistence type="inferred from homology"/>
<dbReference type="InterPro" id="IPR016130">
    <property type="entry name" value="Tyr_Pase_AS"/>
</dbReference>
<dbReference type="InterPro" id="IPR011993">
    <property type="entry name" value="PH-like_dom_sf"/>
</dbReference>
<dbReference type="GO" id="GO:0012505">
    <property type="term" value="C:endomembrane system"/>
    <property type="evidence" value="ECO:0007669"/>
    <property type="project" value="UniProtKB-SubCell"/>
</dbReference>
<dbReference type="Proteomes" id="UP000265080">
    <property type="component" value="Chromosome 23"/>
</dbReference>
<reference evidence="14 15" key="1">
    <citation type="submission" date="2018-03" db="EMBL/GenBank/DDBJ databases">
        <title>Finding Nemo's genes: A chromosome-scale reference assembly of the genome of the orange clownfish Amphiprion percula.</title>
        <authorList>
            <person name="Lehmann R."/>
        </authorList>
    </citation>
    <scope>NUCLEOTIDE SEQUENCE</scope>
</reference>
<feature type="region of interest" description="Disordered" evidence="11">
    <location>
        <begin position="8"/>
        <end position="40"/>
    </location>
</feature>
<evidence type="ECO:0000313" key="14">
    <source>
        <dbReference type="Ensembl" id="ENSAPEP00000016294.1"/>
    </source>
</evidence>
<feature type="region of interest" description="Disordered" evidence="11">
    <location>
        <begin position="592"/>
        <end position="623"/>
    </location>
</feature>
<evidence type="ECO:0000256" key="8">
    <source>
        <dbReference type="ARBA" id="ARBA00023136"/>
    </source>
</evidence>
<evidence type="ECO:0000256" key="9">
    <source>
        <dbReference type="PIRSR" id="PIRSR630564-1"/>
    </source>
</evidence>
<feature type="binding site" evidence="10">
    <location>
        <begin position="395"/>
        <end position="401"/>
    </location>
    <ligand>
        <name>substrate</name>
    </ligand>
</feature>
<keyword evidence="7" id="KW-0443">Lipid metabolism</keyword>
<feature type="binding site" evidence="10">
    <location>
        <begin position="333"/>
        <end position="334"/>
    </location>
    <ligand>
        <name>substrate</name>
    </ligand>
</feature>
<dbReference type="InterPro" id="IPR000387">
    <property type="entry name" value="Tyr_Pase_dom"/>
</dbReference>
<keyword evidence="5" id="KW-0963">Cytoplasm</keyword>
<keyword evidence="6" id="KW-0378">Hydrolase</keyword>
<name>A0A3P8SUY6_AMPPE</name>
<comment type="subcellular location">
    <subcellularLocation>
        <location evidence="2">Cytoplasm</location>
    </subcellularLocation>
    <subcellularLocation>
        <location evidence="1">Endomembrane system</location>
        <topology evidence="1">Peripheral membrane protein</topology>
    </subcellularLocation>
</comment>
<dbReference type="PANTHER" id="PTHR10807:SF40">
    <property type="entry name" value="MYOTUBULARIN-RELATED PROTEIN 1"/>
    <property type="match status" value="1"/>
</dbReference>
<dbReference type="Gene3D" id="2.30.29.30">
    <property type="entry name" value="Pleckstrin-homology domain (PH domain)/Phosphotyrosine-binding domain (PTB)"/>
    <property type="match status" value="1"/>
</dbReference>
<dbReference type="SMART" id="SM00404">
    <property type="entry name" value="PTPc_motif"/>
    <property type="match status" value="1"/>
</dbReference>
<keyword evidence="15" id="KW-1185">Reference proteome</keyword>